<gene>
    <name evidence="8" type="primary">guaA_2</name>
    <name evidence="8" type="ORF">NCTC10918_01265</name>
</gene>
<dbReference type="PROSITE" id="PS51273">
    <property type="entry name" value="GATASE_TYPE_1"/>
    <property type="match status" value="1"/>
</dbReference>
<evidence type="ECO:0000256" key="1">
    <source>
        <dbReference type="ARBA" id="ARBA00022598"/>
    </source>
</evidence>
<dbReference type="PANTHER" id="PTHR11922">
    <property type="entry name" value="GMP SYNTHASE-RELATED"/>
    <property type="match status" value="1"/>
</dbReference>
<evidence type="ECO:0000256" key="2">
    <source>
        <dbReference type="ARBA" id="ARBA00022741"/>
    </source>
</evidence>
<evidence type="ECO:0000256" key="4">
    <source>
        <dbReference type="ARBA" id="ARBA00022755"/>
    </source>
</evidence>
<dbReference type="EMBL" id="LR134521">
    <property type="protein sequence ID" value="VEJ29993.1"/>
    <property type="molecule type" value="Genomic_DNA"/>
</dbReference>
<proteinExistence type="predicted"/>
<keyword evidence="1 8" id="KW-0436">Ligase</keyword>
<evidence type="ECO:0000256" key="5">
    <source>
        <dbReference type="ARBA" id="ARBA00022840"/>
    </source>
</evidence>
<evidence type="ECO:0000256" key="3">
    <source>
        <dbReference type="ARBA" id="ARBA00022749"/>
    </source>
</evidence>
<keyword evidence="2" id="KW-0547">Nucleotide-binding</keyword>
<protein>
    <recommendedName>
        <fullName evidence="6">Glutamine amidotransferase</fullName>
    </recommendedName>
</protein>
<feature type="domain" description="Glutamine amidotransferase" evidence="7">
    <location>
        <begin position="16"/>
        <end position="81"/>
    </location>
</feature>
<dbReference type="Proteomes" id="UP000270988">
    <property type="component" value="Chromosome"/>
</dbReference>
<accession>A0A3S5AG66</accession>
<dbReference type="Pfam" id="PF00117">
    <property type="entry name" value="GATase"/>
    <property type="match status" value="1"/>
</dbReference>
<name>A0A3S5AG66_9MICC</name>
<dbReference type="InterPro" id="IPR029062">
    <property type="entry name" value="Class_I_gatase-like"/>
</dbReference>
<dbReference type="InterPro" id="IPR017926">
    <property type="entry name" value="GATASE"/>
</dbReference>
<dbReference type="PANTHER" id="PTHR11922:SF2">
    <property type="entry name" value="GMP SYNTHASE [GLUTAMINE-HYDROLYZING]"/>
    <property type="match status" value="1"/>
</dbReference>
<dbReference type="GO" id="GO:0005829">
    <property type="term" value="C:cytosol"/>
    <property type="evidence" value="ECO:0007669"/>
    <property type="project" value="TreeGrafter"/>
</dbReference>
<dbReference type="SUPFAM" id="SSF52317">
    <property type="entry name" value="Class I glutamine amidotransferase-like"/>
    <property type="match status" value="1"/>
</dbReference>
<keyword evidence="3" id="KW-0332">GMP biosynthesis</keyword>
<evidence type="ECO:0000313" key="8">
    <source>
        <dbReference type="EMBL" id="VEJ29993.1"/>
    </source>
</evidence>
<keyword evidence="5" id="KW-0067">ATP-binding</keyword>
<evidence type="ECO:0000259" key="7">
    <source>
        <dbReference type="Pfam" id="PF00117"/>
    </source>
</evidence>
<organism evidence="8 9">
    <name type="scientific">Rothia dentocariosa</name>
    <dbReference type="NCBI Taxonomy" id="2047"/>
    <lineage>
        <taxon>Bacteria</taxon>
        <taxon>Bacillati</taxon>
        <taxon>Actinomycetota</taxon>
        <taxon>Actinomycetes</taxon>
        <taxon>Micrococcales</taxon>
        <taxon>Micrococcaceae</taxon>
        <taxon>Rothia</taxon>
    </lineage>
</organism>
<keyword evidence="4" id="KW-0658">Purine biosynthesis</keyword>
<dbReference type="GO" id="GO:0003921">
    <property type="term" value="F:GMP synthase activity"/>
    <property type="evidence" value="ECO:0007669"/>
    <property type="project" value="TreeGrafter"/>
</dbReference>
<sequence>MTDSVHPDQLEERPVLVVDYGAQYAQLIARRVREAGIYSEIVPHSMSTEKMLAKNPAAIVLSGGPSSVYAEGAPVAIGHYLRLACRSSASVTVFR</sequence>
<evidence type="ECO:0000313" key="9">
    <source>
        <dbReference type="Proteomes" id="UP000270988"/>
    </source>
</evidence>
<evidence type="ECO:0000256" key="6">
    <source>
        <dbReference type="ARBA" id="ARBA00031356"/>
    </source>
</evidence>
<dbReference type="Gene3D" id="3.40.50.880">
    <property type="match status" value="1"/>
</dbReference>
<dbReference type="GO" id="GO:0005524">
    <property type="term" value="F:ATP binding"/>
    <property type="evidence" value="ECO:0007669"/>
    <property type="project" value="UniProtKB-KW"/>
</dbReference>
<dbReference type="AlphaFoldDB" id="A0A3S5AG66"/>
<reference evidence="8 9" key="1">
    <citation type="submission" date="2018-12" db="EMBL/GenBank/DDBJ databases">
        <authorList>
            <consortium name="Pathogen Informatics"/>
        </authorList>
    </citation>
    <scope>NUCLEOTIDE SEQUENCE [LARGE SCALE GENOMIC DNA]</scope>
    <source>
        <strain evidence="8 9">NCTC10918</strain>
    </source>
</reference>